<dbReference type="Proteomes" id="UP000531561">
    <property type="component" value="Unassembled WGS sequence"/>
</dbReference>
<comment type="caution">
    <text evidence="1">The sequence shown here is derived from an EMBL/GenBank/DDBJ whole genome shotgun (WGS) entry which is preliminary data.</text>
</comment>
<evidence type="ECO:0000313" key="2">
    <source>
        <dbReference type="Proteomes" id="UP000531561"/>
    </source>
</evidence>
<organism evidence="1 2">
    <name type="scientific">Botrytis fragariae</name>
    <dbReference type="NCBI Taxonomy" id="1964551"/>
    <lineage>
        <taxon>Eukaryota</taxon>
        <taxon>Fungi</taxon>
        <taxon>Dikarya</taxon>
        <taxon>Ascomycota</taxon>
        <taxon>Pezizomycotina</taxon>
        <taxon>Leotiomycetes</taxon>
        <taxon>Helotiales</taxon>
        <taxon>Sclerotiniaceae</taxon>
        <taxon>Botrytis</taxon>
    </lineage>
</organism>
<dbReference type="AlphaFoldDB" id="A0A8H6EJP8"/>
<evidence type="ECO:0000313" key="1">
    <source>
        <dbReference type="EMBL" id="KAF5874773.1"/>
    </source>
</evidence>
<dbReference type="GeneID" id="59258877"/>
<dbReference type="SUPFAM" id="SSF51182">
    <property type="entry name" value="RmlC-like cupins"/>
    <property type="match status" value="1"/>
</dbReference>
<dbReference type="EMBL" id="JABFCT010000007">
    <property type="protein sequence ID" value="KAF5874773.1"/>
    <property type="molecule type" value="Genomic_DNA"/>
</dbReference>
<dbReference type="InterPro" id="IPR011051">
    <property type="entry name" value="RmlC_Cupin_sf"/>
</dbReference>
<proteinExistence type="predicted"/>
<reference evidence="1 2" key="1">
    <citation type="journal article" date="2020" name="Phytopathology">
        <title>A high-quality genome resource of Botrytis fragariae, a new and rapidly spreading fungal pathogen causing strawberry gray mold in the U.S.A.</title>
        <authorList>
            <person name="Wu Y."/>
            <person name="Saski C.A."/>
            <person name="Schnabel G."/>
            <person name="Xiao S."/>
            <person name="Hu M."/>
        </authorList>
    </citation>
    <scope>NUCLEOTIDE SEQUENCE [LARGE SCALE GENOMIC DNA]</scope>
    <source>
        <strain evidence="1 2">BVB16</strain>
    </source>
</reference>
<name>A0A8H6EJP8_9HELO</name>
<keyword evidence="2" id="KW-1185">Reference proteome</keyword>
<sequence length="222" mass="24885">MSAEHNLGFQLSNGTRIVHGEGSITKTAFPAETNIPGQLQIFNLGHSKDINMPTMNGTFGCLPFDINTRMPRHVHMTMATDAKSRRYVVENILVLNGVAIVELGGEIYVIPPKTLVSIGSGVPHTWTACPPGLDLQKLGLSPDEQIVSDGQFLAVFQYEEPTIFLPTKQTRRLMDEKDYEGCDDLHSIRIPKYEIDDLIMNAWFVWGKRARKANDIRSLEFE</sequence>
<accession>A0A8H6EJP8</accession>
<gene>
    <name evidence="1" type="ORF">Bfra_004791</name>
</gene>
<dbReference type="OrthoDB" id="3452821at2759"/>
<protein>
    <submittedName>
        <fullName evidence="1">Uncharacterized protein</fullName>
    </submittedName>
</protein>
<dbReference type="RefSeq" id="XP_037193719.1">
    <property type="nucleotide sequence ID" value="XM_037335185.1"/>
</dbReference>